<dbReference type="Proteomes" id="UP000245609">
    <property type="component" value="Unassembled WGS sequence"/>
</dbReference>
<dbReference type="GO" id="GO:0050660">
    <property type="term" value="F:flavin adenine dinucleotide binding"/>
    <property type="evidence" value="ECO:0007669"/>
    <property type="project" value="TreeGrafter"/>
</dbReference>
<gene>
    <name evidence="8" type="ORF">BB560_001692</name>
</gene>
<organism evidence="8 9">
    <name type="scientific">Smittium megazygosporum</name>
    <dbReference type="NCBI Taxonomy" id="133381"/>
    <lineage>
        <taxon>Eukaryota</taxon>
        <taxon>Fungi</taxon>
        <taxon>Fungi incertae sedis</taxon>
        <taxon>Zoopagomycota</taxon>
        <taxon>Kickxellomycotina</taxon>
        <taxon>Harpellomycetes</taxon>
        <taxon>Harpellales</taxon>
        <taxon>Legeriomycetaceae</taxon>
        <taxon>Smittium</taxon>
    </lineage>
</organism>
<comment type="caution">
    <text evidence="8">The sequence shown here is derived from an EMBL/GenBank/DDBJ whole genome shotgun (WGS) entry which is preliminary data.</text>
</comment>
<evidence type="ECO:0000256" key="3">
    <source>
        <dbReference type="ARBA" id="ARBA00022827"/>
    </source>
</evidence>
<keyword evidence="9" id="KW-1185">Reference proteome</keyword>
<comment type="cofactor">
    <cofactor evidence="1 6">
        <name>FAD</name>
        <dbReference type="ChEBI" id="CHEBI:57692"/>
    </cofactor>
</comment>
<keyword evidence="4 6" id="KW-0560">Oxidoreductase</keyword>
<dbReference type="PANTHER" id="PTHR12645">
    <property type="entry name" value="ALR/ERV"/>
    <property type="match status" value="1"/>
</dbReference>
<evidence type="ECO:0000256" key="5">
    <source>
        <dbReference type="ARBA" id="ARBA00023157"/>
    </source>
</evidence>
<keyword evidence="2 6" id="KW-0285">Flavoprotein</keyword>
<name>A0A2T9ZGW6_9FUNG</name>
<sequence>MLRTTRILILLLLIAIPTTIITLVKLNKTGELYDKQMGVLSNQIGTKRLNSDPNSKNLSIPKDALADLEGKAVMGKLVNETLRADLGRSTWYVLHVMASRYPKDPTETEKALADTFITSLSFLYPCGDCAIHFQRHLKKNPAQLSSRNDFEQWLCALHNVVNKFLKKPIFDCSTVHDKYDCGCGPDLVRYDPSEDTPANRDIKL</sequence>
<dbReference type="EMBL" id="MBFS01000188">
    <property type="protein sequence ID" value="PVV03828.1"/>
    <property type="molecule type" value="Genomic_DNA"/>
</dbReference>
<dbReference type="EC" id="1.8.3.2" evidence="6"/>
<dbReference type="OrthoDB" id="59470at2759"/>
<evidence type="ECO:0000256" key="1">
    <source>
        <dbReference type="ARBA" id="ARBA00001974"/>
    </source>
</evidence>
<proteinExistence type="predicted"/>
<dbReference type="Pfam" id="PF04777">
    <property type="entry name" value="Evr1_Alr"/>
    <property type="match status" value="1"/>
</dbReference>
<accession>A0A2T9ZGW6</accession>
<evidence type="ECO:0000313" key="9">
    <source>
        <dbReference type="Proteomes" id="UP000245609"/>
    </source>
</evidence>
<dbReference type="InterPro" id="IPR017905">
    <property type="entry name" value="ERV/ALR_sulphydryl_oxidase"/>
</dbReference>
<evidence type="ECO:0000259" key="7">
    <source>
        <dbReference type="PROSITE" id="PS51324"/>
    </source>
</evidence>
<dbReference type="InterPro" id="IPR039799">
    <property type="entry name" value="ALR/ERV"/>
</dbReference>
<keyword evidence="5" id="KW-1015">Disulfide bond</keyword>
<protein>
    <recommendedName>
        <fullName evidence="6">Sulfhydryl oxidase</fullName>
        <ecNumber evidence="6">1.8.3.2</ecNumber>
    </recommendedName>
</protein>
<dbReference type="GO" id="GO:0005739">
    <property type="term" value="C:mitochondrion"/>
    <property type="evidence" value="ECO:0007669"/>
    <property type="project" value="TreeGrafter"/>
</dbReference>
<dbReference type="Gene3D" id="1.20.120.310">
    <property type="entry name" value="ERV/ALR sulfhydryl oxidase domain"/>
    <property type="match status" value="1"/>
</dbReference>
<dbReference type="InterPro" id="IPR036774">
    <property type="entry name" value="ERV/ALR_sulphydryl_oxid_sf"/>
</dbReference>
<dbReference type="STRING" id="133381.A0A2T9ZGW6"/>
<evidence type="ECO:0000256" key="6">
    <source>
        <dbReference type="RuleBase" id="RU371123"/>
    </source>
</evidence>
<evidence type="ECO:0000256" key="4">
    <source>
        <dbReference type="ARBA" id="ARBA00023002"/>
    </source>
</evidence>
<evidence type="ECO:0000313" key="8">
    <source>
        <dbReference type="EMBL" id="PVV03828.1"/>
    </source>
</evidence>
<feature type="domain" description="ERV/ALR sulfhydryl oxidase" evidence="7">
    <location>
        <begin position="79"/>
        <end position="179"/>
    </location>
</feature>
<keyword evidence="3 6" id="KW-0274">FAD</keyword>
<dbReference type="SUPFAM" id="SSF69000">
    <property type="entry name" value="FAD-dependent thiol oxidase"/>
    <property type="match status" value="1"/>
</dbReference>
<reference evidence="8 9" key="1">
    <citation type="journal article" date="2018" name="MBio">
        <title>Comparative Genomics Reveals the Core Gene Toolbox for the Fungus-Insect Symbiosis.</title>
        <authorList>
            <person name="Wang Y."/>
            <person name="Stata M."/>
            <person name="Wang W."/>
            <person name="Stajich J.E."/>
            <person name="White M.M."/>
            <person name="Moncalvo J.M."/>
        </authorList>
    </citation>
    <scope>NUCLEOTIDE SEQUENCE [LARGE SCALE GENOMIC DNA]</scope>
    <source>
        <strain evidence="8 9">SC-DP-2</strain>
    </source>
</reference>
<dbReference type="PROSITE" id="PS51324">
    <property type="entry name" value="ERV_ALR"/>
    <property type="match status" value="1"/>
</dbReference>
<dbReference type="FunFam" id="1.20.120.310:FF:000002">
    <property type="entry name" value="Sulfhydryl oxidase"/>
    <property type="match status" value="1"/>
</dbReference>
<dbReference type="PANTHER" id="PTHR12645:SF1">
    <property type="entry name" value="FAD-LINKED SULFHYDRYL OXIDASE ERV2"/>
    <property type="match status" value="1"/>
</dbReference>
<evidence type="ECO:0000256" key="2">
    <source>
        <dbReference type="ARBA" id="ARBA00022630"/>
    </source>
</evidence>
<comment type="catalytic activity">
    <reaction evidence="6">
        <text>2 R'C(R)SH + O2 = R'C(R)S-S(R)CR' + H2O2</text>
        <dbReference type="Rhea" id="RHEA:17357"/>
        <dbReference type="ChEBI" id="CHEBI:15379"/>
        <dbReference type="ChEBI" id="CHEBI:16240"/>
        <dbReference type="ChEBI" id="CHEBI:16520"/>
        <dbReference type="ChEBI" id="CHEBI:17412"/>
        <dbReference type="EC" id="1.8.3.2"/>
    </reaction>
</comment>
<dbReference type="AlphaFoldDB" id="A0A2T9ZGW6"/>
<dbReference type="GO" id="GO:0016971">
    <property type="term" value="F:flavin-dependent sulfhydryl oxidase activity"/>
    <property type="evidence" value="ECO:0007669"/>
    <property type="project" value="InterPro"/>
</dbReference>